<reference evidence="2 3" key="1">
    <citation type="journal article" date="2021" name="J. Hered.">
        <title>A chromosome-level genome assembly of the parasitoid wasp, Cotesia glomerata (Hymenoptera: Braconidae).</title>
        <authorList>
            <person name="Pinto B.J."/>
            <person name="Weis J.J."/>
            <person name="Gamble T."/>
            <person name="Ode P.J."/>
            <person name="Paul R."/>
            <person name="Zaspel J.M."/>
        </authorList>
    </citation>
    <scope>NUCLEOTIDE SEQUENCE [LARGE SCALE GENOMIC DNA]</scope>
    <source>
        <strain evidence="2">CgM1</strain>
    </source>
</reference>
<evidence type="ECO:0000313" key="2">
    <source>
        <dbReference type="EMBL" id="KAH0550533.1"/>
    </source>
</evidence>
<dbReference type="EMBL" id="JAHXZJ010001864">
    <property type="protein sequence ID" value="KAH0550533.1"/>
    <property type="molecule type" value="Genomic_DNA"/>
</dbReference>
<evidence type="ECO:0000313" key="3">
    <source>
        <dbReference type="Proteomes" id="UP000826195"/>
    </source>
</evidence>
<dbReference type="Proteomes" id="UP000826195">
    <property type="component" value="Unassembled WGS sequence"/>
</dbReference>
<keyword evidence="3" id="KW-1185">Reference proteome</keyword>
<gene>
    <name evidence="2" type="ORF">KQX54_020063</name>
</gene>
<comment type="caution">
    <text evidence="2">The sequence shown here is derived from an EMBL/GenBank/DDBJ whole genome shotgun (WGS) entry which is preliminary data.</text>
</comment>
<feature type="region of interest" description="Disordered" evidence="1">
    <location>
        <begin position="1"/>
        <end position="26"/>
    </location>
</feature>
<protein>
    <submittedName>
        <fullName evidence="2">Uncharacterized protein</fullName>
    </submittedName>
</protein>
<organism evidence="2 3">
    <name type="scientific">Cotesia glomerata</name>
    <name type="common">Lepidopteran parasitic wasp</name>
    <name type="synonym">Apanteles glomeratus</name>
    <dbReference type="NCBI Taxonomy" id="32391"/>
    <lineage>
        <taxon>Eukaryota</taxon>
        <taxon>Metazoa</taxon>
        <taxon>Ecdysozoa</taxon>
        <taxon>Arthropoda</taxon>
        <taxon>Hexapoda</taxon>
        <taxon>Insecta</taxon>
        <taxon>Pterygota</taxon>
        <taxon>Neoptera</taxon>
        <taxon>Endopterygota</taxon>
        <taxon>Hymenoptera</taxon>
        <taxon>Apocrita</taxon>
        <taxon>Ichneumonoidea</taxon>
        <taxon>Braconidae</taxon>
        <taxon>Microgastrinae</taxon>
        <taxon>Cotesia</taxon>
    </lineage>
</organism>
<sequence length="71" mass="7959">MLPTSLSLSQSRCSTEQRRLEQEPGAKAKKPVLYRVACSSNRLEMLSKITMNAESSKRLQIVQVSSTTNPY</sequence>
<feature type="compositionally biased region" description="Polar residues" evidence="1">
    <location>
        <begin position="1"/>
        <end position="14"/>
    </location>
</feature>
<evidence type="ECO:0000256" key="1">
    <source>
        <dbReference type="SAM" id="MobiDB-lite"/>
    </source>
</evidence>
<feature type="compositionally biased region" description="Basic and acidic residues" evidence="1">
    <location>
        <begin position="15"/>
        <end position="26"/>
    </location>
</feature>
<accession>A0AAV7HZM1</accession>
<name>A0AAV7HZM1_COTGL</name>
<proteinExistence type="predicted"/>
<dbReference type="AlphaFoldDB" id="A0AAV7HZM1"/>